<accession>A0A100WAB2</accession>
<dbReference type="RefSeq" id="WP_062655739.1">
    <property type="nucleotide sequence ID" value="NZ_BCSY01000035.1"/>
</dbReference>
<comment type="caution">
    <text evidence="1">The sequence shown here is derived from an EMBL/GenBank/DDBJ whole genome shotgun (WGS) entry which is preliminary data.</text>
</comment>
<evidence type="ECO:0000313" key="1">
    <source>
        <dbReference type="EMBL" id="GAS94435.1"/>
    </source>
</evidence>
<gene>
    <name evidence="1" type="ORF">RMCC_1401</name>
</gene>
<evidence type="ECO:0000313" key="2">
    <source>
        <dbReference type="Proteomes" id="UP000069443"/>
    </source>
</evidence>
<keyword evidence="2" id="KW-1185">Reference proteome</keyword>
<organism evidence="1 2">
    <name type="scientific">Mycolicibacterium canariasense</name>
    <name type="common">Mycobacterium canariasense</name>
    <dbReference type="NCBI Taxonomy" id="228230"/>
    <lineage>
        <taxon>Bacteria</taxon>
        <taxon>Bacillati</taxon>
        <taxon>Actinomycetota</taxon>
        <taxon>Actinomycetes</taxon>
        <taxon>Mycobacteriales</taxon>
        <taxon>Mycobacteriaceae</taxon>
        <taxon>Mycolicibacterium</taxon>
    </lineage>
</organism>
<dbReference type="Proteomes" id="UP000069443">
    <property type="component" value="Unassembled WGS sequence"/>
</dbReference>
<dbReference type="STRING" id="228230.RMCC_1401"/>
<reference evidence="2" key="2">
    <citation type="submission" date="2016-02" db="EMBL/GenBank/DDBJ databases">
        <title>Draft genome sequence of five rapidly growing Mycobacterium species.</title>
        <authorList>
            <person name="Katahira K."/>
            <person name="Gotou Y."/>
            <person name="Iida K."/>
            <person name="Ogura Y."/>
            <person name="Hayashi T."/>
        </authorList>
    </citation>
    <scope>NUCLEOTIDE SEQUENCE [LARGE SCALE GENOMIC DNA]</scope>
    <source>
        <strain evidence="2">JCM15298</strain>
    </source>
</reference>
<name>A0A100WAB2_MYCCR</name>
<proteinExistence type="predicted"/>
<dbReference type="EMBL" id="BCSY01000035">
    <property type="protein sequence ID" value="GAS94435.1"/>
    <property type="molecule type" value="Genomic_DNA"/>
</dbReference>
<dbReference type="AlphaFoldDB" id="A0A100WAB2"/>
<protein>
    <submittedName>
        <fullName evidence="1">Gp21</fullName>
    </submittedName>
</protein>
<reference evidence="2" key="1">
    <citation type="journal article" date="2016" name="Genome Announc.">
        <title>Draft Genome Sequences of Five Rapidly Growing Mycobacterium Species, M. thermoresistibile, M. fortuitum subsp. acetamidolyticum, M. canariasense, M. brisbanense, and M. novocastrense.</title>
        <authorList>
            <person name="Katahira K."/>
            <person name="Ogura Y."/>
            <person name="Gotoh Y."/>
            <person name="Hayashi T."/>
        </authorList>
    </citation>
    <scope>NUCLEOTIDE SEQUENCE [LARGE SCALE GENOMIC DNA]</scope>
    <source>
        <strain evidence="2">JCM15298</strain>
    </source>
</reference>
<sequence length="371" mass="41035">MTTVQLPGFPITGDHPWHSLPAEIRDEAVTLKWIGSDGTVWPLAGLDGGVEGAFIAGDIEGLVHIPFDTIWTNPAYGPPRFQRAIRGRKEISFPLGLMSDTSLGWYDTGSRFWRGCKKDTTGFFTVTTRRFGELYLPMQLLSAKCMLADDPARQRFSIHDIVLAVDGDPCWRRPDVRPAPFIRPQGTSSKLNSGILRAVNRGTEPAWPIFVISAPGKISLPDGPSAFTTPVLESDILSDWPQLGRLYGIPIVDEILGSLTRKRTDTRMIDVPELQPGEHAIIDTDPTHRLAITAKDPVDTLVKKFIRNSELLSWILGEYGDTGIPLLRRFKGQGFTTPIPPRSVATLPIKHSKAGGKIWVQVPQRFEMALA</sequence>